<keyword evidence="1" id="KW-0812">Transmembrane</keyword>
<evidence type="ECO:0000313" key="3">
    <source>
        <dbReference type="Proteomes" id="UP000594681"/>
    </source>
</evidence>
<dbReference type="KEGG" id="cliz:G7Y31_04275"/>
<organism evidence="2 3">
    <name type="scientific">Corynebacterium lizhenjunii</name>
    <dbReference type="NCBI Taxonomy" id="2709394"/>
    <lineage>
        <taxon>Bacteria</taxon>
        <taxon>Bacillati</taxon>
        <taxon>Actinomycetota</taxon>
        <taxon>Actinomycetes</taxon>
        <taxon>Mycobacteriales</taxon>
        <taxon>Corynebacteriaceae</taxon>
        <taxon>Corynebacterium</taxon>
    </lineage>
</organism>
<accession>A0A7T0KGD2</accession>
<evidence type="ECO:0000313" key="2">
    <source>
        <dbReference type="EMBL" id="QPK79916.1"/>
    </source>
</evidence>
<gene>
    <name evidence="2" type="ORF">G7Y31_04275</name>
</gene>
<keyword evidence="3" id="KW-1185">Reference proteome</keyword>
<name>A0A7T0KGD2_9CORY</name>
<keyword evidence="1" id="KW-0472">Membrane</keyword>
<dbReference type="Proteomes" id="UP000594681">
    <property type="component" value="Chromosome"/>
</dbReference>
<feature type="transmembrane region" description="Helical" evidence="1">
    <location>
        <begin position="90"/>
        <end position="108"/>
    </location>
</feature>
<protein>
    <submittedName>
        <fullName evidence="2">Uncharacterized protein</fullName>
    </submittedName>
</protein>
<evidence type="ECO:0000256" key="1">
    <source>
        <dbReference type="SAM" id="Phobius"/>
    </source>
</evidence>
<reference evidence="2 3" key="1">
    <citation type="submission" date="2020-11" db="EMBL/GenBank/DDBJ databases">
        <title>Corynebacterium sp. ZJ-599.</title>
        <authorList>
            <person name="Zhou J."/>
        </authorList>
    </citation>
    <scope>NUCLEOTIDE SEQUENCE [LARGE SCALE GENOMIC DNA]</scope>
    <source>
        <strain evidence="2 3">ZJ-599</strain>
    </source>
</reference>
<feature type="transmembrane region" description="Helical" evidence="1">
    <location>
        <begin position="20"/>
        <end position="47"/>
    </location>
</feature>
<keyword evidence="1" id="KW-1133">Transmembrane helix</keyword>
<feature type="transmembrane region" description="Helical" evidence="1">
    <location>
        <begin position="59"/>
        <end position="78"/>
    </location>
</feature>
<proteinExistence type="predicted"/>
<sequence>MVEPTRGEKITGLVWLSVGALVSLLLEVVYLLDFPLMIVIAALFNAVLTRTARLWSPQVWVGLIPLMVWVVGFGAVVIIPSNIQALGNNILSLLLLFAGIAGGGWPFVARK</sequence>
<dbReference type="AlphaFoldDB" id="A0A7T0KGD2"/>
<dbReference type="EMBL" id="CP064954">
    <property type="protein sequence ID" value="QPK79916.1"/>
    <property type="molecule type" value="Genomic_DNA"/>
</dbReference>
<dbReference type="RefSeq" id="WP_165007590.1">
    <property type="nucleotide sequence ID" value="NZ_CP064954.1"/>
</dbReference>